<sequence length="81" mass="9332">MHTLLHHDLTEWVELNGQHRSPGRPNSTDCTRSRTIAENLSLSGADRGLESTRRLFVMTMESLYVTIKNIQPRDAIREEKL</sequence>
<organism evidence="1">
    <name type="scientific">Anopheles sinensis</name>
    <name type="common">Mosquito</name>
    <dbReference type="NCBI Taxonomy" id="74873"/>
    <lineage>
        <taxon>Eukaryota</taxon>
        <taxon>Metazoa</taxon>
        <taxon>Ecdysozoa</taxon>
        <taxon>Arthropoda</taxon>
        <taxon>Hexapoda</taxon>
        <taxon>Insecta</taxon>
        <taxon>Pterygota</taxon>
        <taxon>Neoptera</taxon>
        <taxon>Endopterygota</taxon>
        <taxon>Diptera</taxon>
        <taxon>Nematocera</taxon>
        <taxon>Culicoidea</taxon>
        <taxon>Culicidae</taxon>
        <taxon>Anophelinae</taxon>
        <taxon>Anopheles</taxon>
    </lineage>
</organism>
<dbReference type="Proteomes" id="UP000030765">
    <property type="component" value="Unassembled WGS sequence"/>
</dbReference>
<name>A0A084VW97_ANOSI</name>
<dbReference type="EMBL" id="KE525172">
    <property type="protein sequence ID" value="KFB42241.1"/>
    <property type="molecule type" value="Genomic_DNA"/>
</dbReference>
<evidence type="ECO:0000313" key="3">
    <source>
        <dbReference type="Proteomes" id="UP000030765"/>
    </source>
</evidence>
<accession>A0A084VW97</accession>
<proteinExistence type="predicted"/>
<dbReference type="VEuPathDB" id="VectorBase:ASIC009918"/>
<gene>
    <name evidence="1" type="ORF">ZHAS_00009918</name>
</gene>
<dbReference type="GO" id="GO:0016740">
    <property type="term" value="F:transferase activity"/>
    <property type="evidence" value="ECO:0007669"/>
    <property type="project" value="UniProtKB-KW"/>
</dbReference>
<reference evidence="2" key="2">
    <citation type="submission" date="2020-05" db="UniProtKB">
        <authorList>
            <consortium name="EnsemblMetazoa"/>
        </authorList>
    </citation>
    <scope>IDENTIFICATION</scope>
</reference>
<dbReference type="EMBL" id="ATLV01017524">
    <property type="status" value="NOT_ANNOTATED_CDS"/>
    <property type="molecule type" value="Genomic_DNA"/>
</dbReference>
<keyword evidence="3" id="KW-1185">Reference proteome</keyword>
<protein>
    <submittedName>
        <fullName evidence="1 2">Cell wall biosynthesis glycosyltransferase</fullName>
    </submittedName>
</protein>
<dbReference type="AlphaFoldDB" id="A0A084VW97"/>
<dbReference type="EnsemblMetazoa" id="ASIC009918-RA">
    <property type="protein sequence ID" value="ASIC009918-PA"/>
    <property type="gene ID" value="ASIC009918"/>
</dbReference>
<evidence type="ECO:0000313" key="1">
    <source>
        <dbReference type="EMBL" id="KFB42241.1"/>
    </source>
</evidence>
<evidence type="ECO:0000313" key="2">
    <source>
        <dbReference type="EnsemblMetazoa" id="ASIC009918-PA"/>
    </source>
</evidence>
<keyword evidence="1" id="KW-0808">Transferase</keyword>
<reference evidence="1 3" key="1">
    <citation type="journal article" date="2014" name="BMC Genomics">
        <title>Genome sequence of Anopheles sinensis provides insight into genetics basis of mosquito competence for malaria parasites.</title>
        <authorList>
            <person name="Zhou D."/>
            <person name="Zhang D."/>
            <person name="Ding G."/>
            <person name="Shi L."/>
            <person name="Hou Q."/>
            <person name="Ye Y."/>
            <person name="Xu Y."/>
            <person name="Zhou H."/>
            <person name="Xiong C."/>
            <person name="Li S."/>
            <person name="Yu J."/>
            <person name="Hong S."/>
            <person name="Yu X."/>
            <person name="Zou P."/>
            <person name="Chen C."/>
            <person name="Chang X."/>
            <person name="Wang W."/>
            <person name="Lv Y."/>
            <person name="Sun Y."/>
            <person name="Ma L."/>
            <person name="Shen B."/>
            <person name="Zhu C."/>
        </authorList>
    </citation>
    <scope>NUCLEOTIDE SEQUENCE [LARGE SCALE GENOMIC DNA]</scope>
</reference>